<evidence type="ECO:0000313" key="3">
    <source>
        <dbReference type="Proteomes" id="UP000179769"/>
    </source>
</evidence>
<dbReference type="EMBL" id="MAXA01000217">
    <property type="protein sequence ID" value="OHV27760.1"/>
    <property type="molecule type" value="Genomic_DNA"/>
</dbReference>
<dbReference type="PRINTS" id="PR00598">
    <property type="entry name" value="HTHMARR"/>
</dbReference>
<dbReference type="InterPro" id="IPR039422">
    <property type="entry name" value="MarR/SlyA-like"/>
</dbReference>
<evidence type="ECO:0000313" key="2">
    <source>
        <dbReference type="EMBL" id="OHV27760.1"/>
    </source>
</evidence>
<dbReference type="AlphaFoldDB" id="A0A1S1Q1A7"/>
<accession>A0A1S1Q1A7</accession>
<dbReference type="Pfam" id="PF12802">
    <property type="entry name" value="MarR_2"/>
    <property type="match status" value="1"/>
</dbReference>
<feature type="domain" description="HTH marR-type" evidence="1">
    <location>
        <begin position="14"/>
        <end position="146"/>
    </location>
</feature>
<dbReference type="PROSITE" id="PS50995">
    <property type="entry name" value="HTH_MARR_2"/>
    <property type="match status" value="1"/>
</dbReference>
<dbReference type="InterPro" id="IPR000835">
    <property type="entry name" value="HTH_MarR-typ"/>
</dbReference>
<keyword evidence="3" id="KW-1185">Reference proteome</keyword>
<proteinExistence type="predicted"/>
<dbReference type="Gene3D" id="1.10.10.10">
    <property type="entry name" value="Winged helix-like DNA-binding domain superfamily/Winged helix DNA-binding domain"/>
    <property type="match status" value="1"/>
</dbReference>
<sequence length="150" mass="16220">MASTSPDAAPARLRHATHWLIAQLAKHAQRRSSHAFTALGAHPAHYALLAALDEFGPASQATLARRAALDRADTAGLLTDLRTRGLVERTPDSTDRRRTVITLTDEGTTHLHHLDAVTAAIGDDLLAGLPPADRHQFTALLTRLLTDRPH</sequence>
<protein>
    <recommendedName>
        <fullName evidence="1">HTH marR-type domain-containing protein</fullName>
    </recommendedName>
</protein>
<dbReference type="SMART" id="SM00347">
    <property type="entry name" value="HTH_MARR"/>
    <property type="match status" value="1"/>
</dbReference>
<dbReference type="PANTHER" id="PTHR33164:SF95">
    <property type="entry name" value="TRANSCRIPTIONAL REGULATOR"/>
    <property type="match status" value="1"/>
</dbReference>
<dbReference type="PANTHER" id="PTHR33164">
    <property type="entry name" value="TRANSCRIPTIONAL REGULATOR, MARR FAMILY"/>
    <property type="match status" value="1"/>
</dbReference>
<dbReference type="GO" id="GO:0006950">
    <property type="term" value="P:response to stress"/>
    <property type="evidence" value="ECO:0007669"/>
    <property type="project" value="TreeGrafter"/>
</dbReference>
<gene>
    <name evidence="2" type="ORF">BBK14_19190</name>
</gene>
<comment type="caution">
    <text evidence="2">The sequence shown here is derived from an EMBL/GenBank/DDBJ whole genome shotgun (WGS) entry which is preliminary data.</text>
</comment>
<dbReference type="SUPFAM" id="SSF46785">
    <property type="entry name" value="Winged helix' DNA-binding domain"/>
    <property type="match status" value="1"/>
</dbReference>
<dbReference type="Proteomes" id="UP000179769">
    <property type="component" value="Unassembled WGS sequence"/>
</dbReference>
<name>A0A1S1Q1A7_9ACTN</name>
<organism evidence="2 3">
    <name type="scientific">Parafrankia soli</name>
    <dbReference type="NCBI Taxonomy" id="2599596"/>
    <lineage>
        <taxon>Bacteria</taxon>
        <taxon>Bacillati</taxon>
        <taxon>Actinomycetota</taxon>
        <taxon>Actinomycetes</taxon>
        <taxon>Frankiales</taxon>
        <taxon>Frankiaceae</taxon>
        <taxon>Parafrankia</taxon>
    </lineage>
</organism>
<evidence type="ECO:0000259" key="1">
    <source>
        <dbReference type="PROSITE" id="PS50995"/>
    </source>
</evidence>
<dbReference type="InterPro" id="IPR036388">
    <property type="entry name" value="WH-like_DNA-bd_sf"/>
</dbReference>
<dbReference type="InterPro" id="IPR036390">
    <property type="entry name" value="WH_DNA-bd_sf"/>
</dbReference>
<reference evidence="3" key="1">
    <citation type="submission" date="2016-07" db="EMBL/GenBank/DDBJ databases">
        <title>Frankia sp. NRRL B-16219 Genome sequencing.</title>
        <authorList>
            <person name="Ghodhbane-Gtari F."/>
            <person name="Swanson E."/>
            <person name="Gueddou A."/>
            <person name="Louati M."/>
            <person name="Nouioui I."/>
            <person name="Hezbri K."/>
            <person name="Abebe-Akele F."/>
            <person name="Simpson S."/>
            <person name="Morris K."/>
            <person name="Thomas K."/>
            <person name="Gtari M."/>
            <person name="Tisa L.S."/>
        </authorList>
    </citation>
    <scope>NUCLEOTIDE SEQUENCE [LARGE SCALE GENOMIC DNA]</scope>
    <source>
        <strain evidence="3">NRRL B-16219</strain>
    </source>
</reference>
<dbReference type="RefSeq" id="WP_020461674.1">
    <property type="nucleotide sequence ID" value="NZ_MAXA01000217.1"/>
</dbReference>
<dbReference type="GO" id="GO:0003700">
    <property type="term" value="F:DNA-binding transcription factor activity"/>
    <property type="evidence" value="ECO:0007669"/>
    <property type="project" value="InterPro"/>
</dbReference>
<dbReference type="OrthoDB" id="3526267at2"/>